<gene>
    <name evidence="4 6" type="primary">pyrR</name>
    <name evidence="6" type="ORF">AXFE_23690</name>
</gene>
<dbReference type="GO" id="GO:0006355">
    <property type="term" value="P:regulation of DNA-templated transcription"/>
    <property type="evidence" value="ECO:0007669"/>
    <property type="project" value="UniProtKB-UniRule"/>
</dbReference>
<evidence type="ECO:0000256" key="4">
    <source>
        <dbReference type="HAMAP-Rule" id="MF_01219"/>
    </source>
</evidence>
<dbReference type="PATRIC" id="fig|1280514.3.peg.3131"/>
<keyword evidence="2 4" id="KW-0805">Transcription regulation</keyword>
<dbReference type="NCBIfam" id="NF003549">
    <property type="entry name" value="PRK05205.1-5"/>
    <property type="match status" value="1"/>
</dbReference>
<dbReference type="GO" id="GO:0004845">
    <property type="term" value="F:uracil phosphoribosyltransferase activity"/>
    <property type="evidence" value="ECO:0007669"/>
    <property type="project" value="UniProtKB-UniRule"/>
</dbReference>
<dbReference type="InterPro" id="IPR050137">
    <property type="entry name" value="PyrR_bifunctional"/>
</dbReference>
<dbReference type="Pfam" id="PF00156">
    <property type="entry name" value="Pribosyltran"/>
    <property type="match status" value="1"/>
</dbReference>
<dbReference type="SUPFAM" id="SSF53271">
    <property type="entry name" value="PRTase-like"/>
    <property type="match status" value="1"/>
</dbReference>
<accession>A0A0D8HFP3</accession>
<evidence type="ECO:0000256" key="1">
    <source>
        <dbReference type="ARBA" id="ARBA00005565"/>
    </source>
</evidence>
<dbReference type="RefSeq" id="WP_052605986.1">
    <property type="nucleotide sequence ID" value="NZ_JXYS01000074.1"/>
</dbReference>
<keyword evidence="7" id="KW-1185">Reference proteome</keyword>
<dbReference type="EC" id="2.4.2.9" evidence="4"/>
<dbReference type="FunFam" id="3.40.50.2020:FF:000020">
    <property type="entry name" value="Bifunctional protein PyrR"/>
    <property type="match status" value="1"/>
</dbReference>
<keyword evidence="4" id="KW-0808">Transferase</keyword>
<dbReference type="AlphaFoldDB" id="A0A0D8HFP3"/>
<dbReference type="HAMAP" id="MF_01219">
    <property type="entry name" value="PyrR"/>
    <property type="match status" value="1"/>
</dbReference>
<comment type="caution">
    <text evidence="6">The sequence shown here is derived from an EMBL/GenBank/DDBJ whole genome shotgun (WGS) entry which is preliminary data.</text>
</comment>
<dbReference type="Gene3D" id="3.40.50.2020">
    <property type="match status" value="1"/>
</dbReference>
<organism evidence="6 7">
    <name type="scientific">Acidithrix ferrooxidans</name>
    <dbReference type="NCBI Taxonomy" id="1280514"/>
    <lineage>
        <taxon>Bacteria</taxon>
        <taxon>Bacillati</taxon>
        <taxon>Actinomycetota</taxon>
        <taxon>Acidimicrobiia</taxon>
        <taxon>Acidimicrobiales</taxon>
        <taxon>Acidimicrobiaceae</taxon>
        <taxon>Acidithrix</taxon>
    </lineage>
</organism>
<dbReference type="CDD" id="cd06223">
    <property type="entry name" value="PRTases_typeI"/>
    <property type="match status" value="1"/>
</dbReference>
<protein>
    <recommendedName>
        <fullName evidence="4">Bifunctional protein PyrR</fullName>
    </recommendedName>
    <domain>
        <recommendedName>
            <fullName evidence="4">Pyrimidine operon regulatory protein</fullName>
        </recommendedName>
    </domain>
    <domain>
        <recommendedName>
            <fullName evidence="4">Uracil phosphoribosyltransferase</fullName>
            <shortName evidence="4">UPRTase</shortName>
            <ecNumber evidence="4">2.4.2.9</ecNumber>
        </recommendedName>
    </domain>
</protein>
<dbReference type="InterPro" id="IPR000836">
    <property type="entry name" value="PRTase_dom"/>
</dbReference>
<sequence>MPSNKLRLVPTGAGGLTLKAQVLSKTEIDRAITRIAHEILERNRGPHDLMLLGLLRGGEWFAQALAKRIEVLEGVTVPQGVLDVTHFRDDSTEASAGAMDLPADRSFLPCSAEDKVVILVDDVIFTGRTVRAALDSLLSRARASKVQLAVIVDRGHREVPIRPDFVGKNLPTALSEYVEVTPESISIYQDQGQTNQVQES</sequence>
<proteinExistence type="inferred from homology"/>
<dbReference type="InterPro" id="IPR023050">
    <property type="entry name" value="PyrR"/>
</dbReference>
<evidence type="ECO:0000256" key="3">
    <source>
        <dbReference type="ARBA" id="ARBA00023163"/>
    </source>
</evidence>
<evidence type="ECO:0000259" key="5">
    <source>
        <dbReference type="Pfam" id="PF00156"/>
    </source>
</evidence>
<evidence type="ECO:0000256" key="2">
    <source>
        <dbReference type="ARBA" id="ARBA00023015"/>
    </source>
</evidence>
<dbReference type="Proteomes" id="UP000032360">
    <property type="component" value="Unassembled WGS sequence"/>
</dbReference>
<dbReference type="OrthoDB" id="9802227at2"/>
<dbReference type="PANTHER" id="PTHR11608:SF0">
    <property type="entry name" value="BIFUNCTIONAL PROTEIN PYRR"/>
    <property type="match status" value="1"/>
</dbReference>
<comment type="function">
    <text evidence="4">Also displays a weak uracil phosphoribosyltransferase activity which is not physiologically significant.</text>
</comment>
<comment type="function">
    <text evidence="4">Regulates the transcription of the pyrimidine nucleotide (pyr) operon in response to exogenous pyrimidines.</text>
</comment>
<dbReference type="STRING" id="1280514.AXFE_23690"/>
<feature type="short sequence motif" description="PRPP-binding" evidence="4">
    <location>
        <begin position="117"/>
        <end position="129"/>
    </location>
</feature>
<dbReference type="PANTHER" id="PTHR11608">
    <property type="entry name" value="BIFUNCTIONAL PROTEIN PYRR"/>
    <property type="match status" value="1"/>
</dbReference>
<keyword evidence="4" id="KW-0328">Glycosyltransferase</keyword>
<comment type="similarity">
    <text evidence="1 4">Belongs to the purine/pyrimidine phosphoribosyltransferase family. PyrR subfamily.</text>
</comment>
<feature type="domain" description="Phosphoribosyltransferase" evidence="5">
    <location>
        <begin position="25"/>
        <end position="164"/>
    </location>
</feature>
<evidence type="ECO:0000313" key="7">
    <source>
        <dbReference type="Proteomes" id="UP000032360"/>
    </source>
</evidence>
<dbReference type="InterPro" id="IPR029057">
    <property type="entry name" value="PRTase-like"/>
</dbReference>
<name>A0A0D8HFP3_9ACTN</name>
<dbReference type="EMBL" id="JXYS01000074">
    <property type="protein sequence ID" value="KJF16790.1"/>
    <property type="molecule type" value="Genomic_DNA"/>
</dbReference>
<keyword evidence="3 4" id="KW-0804">Transcription</keyword>
<evidence type="ECO:0000313" key="6">
    <source>
        <dbReference type="EMBL" id="KJF16790.1"/>
    </source>
</evidence>
<reference evidence="6 7" key="1">
    <citation type="submission" date="2015-01" db="EMBL/GenBank/DDBJ databases">
        <title>Draft genome of the acidophilic iron oxidizer Acidithrix ferrooxidans strain Py-F3.</title>
        <authorList>
            <person name="Poehlein A."/>
            <person name="Eisen S."/>
            <person name="Schloemann M."/>
            <person name="Johnson B.D."/>
            <person name="Daniel R."/>
            <person name="Muehling M."/>
        </authorList>
    </citation>
    <scope>NUCLEOTIDE SEQUENCE [LARGE SCALE GENOMIC DNA]</scope>
    <source>
        <strain evidence="6 7">Py-F3</strain>
    </source>
</reference>
<comment type="catalytic activity">
    <reaction evidence="4">
        <text>UMP + diphosphate = 5-phospho-alpha-D-ribose 1-diphosphate + uracil</text>
        <dbReference type="Rhea" id="RHEA:13017"/>
        <dbReference type="ChEBI" id="CHEBI:17568"/>
        <dbReference type="ChEBI" id="CHEBI:33019"/>
        <dbReference type="ChEBI" id="CHEBI:57865"/>
        <dbReference type="ChEBI" id="CHEBI:58017"/>
        <dbReference type="EC" id="2.4.2.9"/>
    </reaction>
</comment>